<sequence>MSSSCDDAEAVAALLLAYQKSQHERICPYQMTTVPIILLLMLMPPLRNNFYQQAQRDLPPIHADTTTA</sequence>
<evidence type="ECO:0000313" key="1">
    <source>
        <dbReference type="EMBL" id="MPC65530.1"/>
    </source>
</evidence>
<accession>A0A5B7GZY6</accession>
<protein>
    <submittedName>
        <fullName evidence="1">Uncharacterized protein</fullName>
    </submittedName>
</protein>
<comment type="caution">
    <text evidence="1">The sequence shown here is derived from an EMBL/GenBank/DDBJ whole genome shotgun (WGS) entry which is preliminary data.</text>
</comment>
<proteinExistence type="predicted"/>
<dbReference type="Proteomes" id="UP000324222">
    <property type="component" value="Unassembled WGS sequence"/>
</dbReference>
<dbReference type="EMBL" id="VSRR010023483">
    <property type="protein sequence ID" value="MPC65530.1"/>
    <property type="molecule type" value="Genomic_DNA"/>
</dbReference>
<gene>
    <name evidence="1" type="ORF">E2C01_059667</name>
</gene>
<organism evidence="1 2">
    <name type="scientific">Portunus trituberculatus</name>
    <name type="common">Swimming crab</name>
    <name type="synonym">Neptunus trituberculatus</name>
    <dbReference type="NCBI Taxonomy" id="210409"/>
    <lineage>
        <taxon>Eukaryota</taxon>
        <taxon>Metazoa</taxon>
        <taxon>Ecdysozoa</taxon>
        <taxon>Arthropoda</taxon>
        <taxon>Crustacea</taxon>
        <taxon>Multicrustacea</taxon>
        <taxon>Malacostraca</taxon>
        <taxon>Eumalacostraca</taxon>
        <taxon>Eucarida</taxon>
        <taxon>Decapoda</taxon>
        <taxon>Pleocyemata</taxon>
        <taxon>Brachyura</taxon>
        <taxon>Eubrachyura</taxon>
        <taxon>Portunoidea</taxon>
        <taxon>Portunidae</taxon>
        <taxon>Portuninae</taxon>
        <taxon>Portunus</taxon>
    </lineage>
</organism>
<reference evidence="1 2" key="1">
    <citation type="submission" date="2019-05" db="EMBL/GenBank/DDBJ databases">
        <title>Another draft genome of Portunus trituberculatus and its Hox gene families provides insights of decapod evolution.</title>
        <authorList>
            <person name="Jeong J.-H."/>
            <person name="Song I."/>
            <person name="Kim S."/>
            <person name="Choi T."/>
            <person name="Kim D."/>
            <person name="Ryu S."/>
            <person name="Kim W."/>
        </authorList>
    </citation>
    <scope>NUCLEOTIDE SEQUENCE [LARGE SCALE GENOMIC DNA]</scope>
    <source>
        <tissue evidence="1">Muscle</tissue>
    </source>
</reference>
<dbReference type="AlphaFoldDB" id="A0A5B7GZY6"/>
<keyword evidence="2" id="KW-1185">Reference proteome</keyword>
<evidence type="ECO:0000313" key="2">
    <source>
        <dbReference type="Proteomes" id="UP000324222"/>
    </source>
</evidence>
<name>A0A5B7GZY6_PORTR</name>